<sequence>LQAAKKKALDDLKELKGEITDKKITKKVNETYPHTITGTDWTVHLATEDDKITKTWQLAEYVGKIAKVIKTKIVSKEQKSTRTAKRELTERENKINDLLGSPHATPLPND</sequence>
<gene>
    <name evidence="1" type="ORF">RPERSI_LOCUS35639</name>
</gene>
<reference evidence="1" key="1">
    <citation type="submission" date="2021-06" db="EMBL/GenBank/DDBJ databases">
        <authorList>
            <person name="Kallberg Y."/>
            <person name="Tangrot J."/>
            <person name="Rosling A."/>
        </authorList>
    </citation>
    <scope>NUCLEOTIDE SEQUENCE</scope>
    <source>
        <strain evidence="1">MA461A</strain>
    </source>
</reference>
<keyword evidence="2" id="KW-1185">Reference proteome</keyword>
<evidence type="ECO:0000313" key="2">
    <source>
        <dbReference type="Proteomes" id="UP000789920"/>
    </source>
</evidence>
<protein>
    <submittedName>
        <fullName evidence="1">4721_t:CDS:1</fullName>
    </submittedName>
</protein>
<accession>A0ACA9SXA8</accession>
<evidence type="ECO:0000313" key="1">
    <source>
        <dbReference type="EMBL" id="CAG8849539.1"/>
    </source>
</evidence>
<organism evidence="1 2">
    <name type="scientific">Racocetra persica</name>
    <dbReference type="NCBI Taxonomy" id="160502"/>
    <lineage>
        <taxon>Eukaryota</taxon>
        <taxon>Fungi</taxon>
        <taxon>Fungi incertae sedis</taxon>
        <taxon>Mucoromycota</taxon>
        <taxon>Glomeromycotina</taxon>
        <taxon>Glomeromycetes</taxon>
        <taxon>Diversisporales</taxon>
        <taxon>Gigasporaceae</taxon>
        <taxon>Racocetra</taxon>
    </lineage>
</organism>
<proteinExistence type="predicted"/>
<comment type="caution">
    <text evidence="1">The sequence shown here is derived from an EMBL/GenBank/DDBJ whole genome shotgun (WGS) entry which is preliminary data.</text>
</comment>
<feature type="non-terminal residue" evidence="1">
    <location>
        <position position="1"/>
    </location>
</feature>
<dbReference type="EMBL" id="CAJVQC010166061">
    <property type="protein sequence ID" value="CAG8849539.1"/>
    <property type="molecule type" value="Genomic_DNA"/>
</dbReference>
<name>A0ACA9SXA8_9GLOM</name>
<dbReference type="Proteomes" id="UP000789920">
    <property type="component" value="Unassembled WGS sequence"/>
</dbReference>